<organism evidence="1 2">
    <name type="scientific">Alteraurantiacibacter aestuarii</name>
    <dbReference type="NCBI Taxonomy" id="650004"/>
    <lineage>
        <taxon>Bacteria</taxon>
        <taxon>Pseudomonadati</taxon>
        <taxon>Pseudomonadota</taxon>
        <taxon>Alphaproteobacteria</taxon>
        <taxon>Sphingomonadales</taxon>
        <taxon>Erythrobacteraceae</taxon>
        <taxon>Alteraurantiacibacter</taxon>
    </lineage>
</organism>
<name>A0A844ZFT1_9SPHN</name>
<dbReference type="EMBL" id="WTYY01000001">
    <property type="protein sequence ID" value="MXO87381.1"/>
    <property type="molecule type" value="Genomic_DNA"/>
</dbReference>
<evidence type="ECO:0000313" key="2">
    <source>
        <dbReference type="Proteomes" id="UP000435243"/>
    </source>
</evidence>
<proteinExistence type="predicted"/>
<dbReference type="Proteomes" id="UP000435243">
    <property type="component" value="Unassembled WGS sequence"/>
</dbReference>
<protein>
    <submittedName>
        <fullName evidence="1">Uncharacterized protein</fullName>
    </submittedName>
</protein>
<accession>A0A844ZFT1</accession>
<gene>
    <name evidence="1" type="ORF">GRI32_01345</name>
</gene>
<comment type="caution">
    <text evidence="1">The sequence shown here is derived from an EMBL/GenBank/DDBJ whole genome shotgun (WGS) entry which is preliminary data.</text>
</comment>
<dbReference type="AlphaFoldDB" id="A0A844ZFT1"/>
<dbReference type="OrthoDB" id="7425321at2"/>
<reference evidence="1 2" key="1">
    <citation type="submission" date="2019-12" db="EMBL/GenBank/DDBJ databases">
        <title>Genomic-based taxomic classification of the family Erythrobacteraceae.</title>
        <authorList>
            <person name="Xu L."/>
        </authorList>
    </citation>
    <scope>NUCLEOTIDE SEQUENCE [LARGE SCALE GENOMIC DNA]</scope>
    <source>
        <strain evidence="1 2">JCM 16339</strain>
    </source>
</reference>
<dbReference type="RefSeq" id="WP_160589330.1">
    <property type="nucleotide sequence ID" value="NZ_BAAAFP010000002.1"/>
</dbReference>
<keyword evidence="2" id="KW-1185">Reference proteome</keyword>
<evidence type="ECO:0000313" key="1">
    <source>
        <dbReference type="EMBL" id="MXO87381.1"/>
    </source>
</evidence>
<sequence>MKTTRRNMLLGALAVPTVAGLARWRWQYGAHSGLVHDPSLDAGQRFAAAGRAAGTSSRAIEGDTIRFAQELVASRPALIAGVSRHADALMIGEVALEAGYTLAAEIRGQSEGCECFTHDSAWLPLARMAVGARHDWAERFAGWAARPDGTAEAMSIAARRQPDRELALGWLLVPRG</sequence>